<keyword evidence="4" id="KW-1185">Reference proteome</keyword>
<accession>A0A1I1GTL7</accession>
<reference evidence="3 4" key="1">
    <citation type="submission" date="2016-10" db="EMBL/GenBank/DDBJ databases">
        <authorList>
            <person name="de Groot N.N."/>
        </authorList>
    </citation>
    <scope>NUCLEOTIDE SEQUENCE [LARGE SCALE GENOMIC DNA]</scope>
    <source>
        <strain evidence="3 4">DSM 6793</strain>
    </source>
</reference>
<sequence length="111" mass="12590">MKYFLAFSLFLLSSVACMAQNNPNPCKVYGSVFIEKNRLMADYRIFVESSEGMADLTVFKTANKLFADDAGLWHFTDTKVQADFTVYIEPNRAMADFSVFYTETESFAGCK</sequence>
<dbReference type="Proteomes" id="UP000199514">
    <property type="component" value="Unassembled WGS sequence"/>
</dbReference>
<dbReference type="STRING" id="927664.SAMN05421780_10393"/>
<dbReference type="PROSITE" id="PS51257">
    <property type="entry name" value="PROKAR_LIPOPROTEIN"/>
    <property type="match status" value="1"/>
</dbReference>
<evidence type="ECO:0000259" key="2">
    <source>
        <dbReference type="Pfam" id="PF19647"/>
    </source>
</evidence>
<organism evidence="3 4">
    <name type="scientific">Flexibacter flexilis DSM 6793</name>
    <dbReference type="NCBI Taxonomy" id="927664"/>
    <lineage>
        <taxon>Bacteria</taxon>
        <taxon>Pseudomonadati</taxon>
        <taxon>Bacteroidota</taxon>
        <taxon>Cytophagia</taxon>
        <taxon>Cytophagales</taxon>
        <taxon>Flexibacteraceae</taxon>
        <taxon>Flexibacter</taxon>
    </lineage>
</organism>
<feature type="signal peptide" evidence="1">
    <location>
        <begin position="1"/>
        <end position="19"/>
    </location>
</feature>
<feature type="chain" id="PRO_5011435286" description="7(1) septoil knot domain-containing protein" evidence="1">
    <location>
        <begin position="20"/>
        <end position="111"/>
    </location>
</feature>
<dbReference type="RefSeq" id="WP_143083903.1">
    <property type="nucleotide sequence ID" value="NZ_FOLE01000003.1"/>
</dbReference>
<feature type="domain" description="7(1) septoil knot" evidence="2">
    <location>
        <begin position="26"/>
        <end position="111"/>
    </location>
</feature>
<dbReference type="AlphaFoldDB" id="A0A1I1GTL7"/>
<evidence type="ECO:0000313" key="3">
    <source>
        <dbReference type="EMBL" id="SFC15159.1"/>
    </source>
</evidence>
<keyword evidence="1" id="KW-0732">Signal</keyword>
<dbReference type="EMBL" id="FOLE01000003">
    <property type="protein sequence ID" value="SFC15159.1"/>
    <property type="molecule type" value="Genomic_DNA"/>
</dbReference>
<evidence type="ECO:0000313" key="4">
    <source>
        <dbReference type="Proteomes" id="UP000199514"/>
    </source>
</evidence>
<dbReference type="OrthoDB" id="884238at2"/>
<protein>
    <recommendedName>
        <fullName evidence="2">7(1) septoil knot domain-containing protein</fullName>
    </recommendedName>
</protein>
<gene>
    <name evidence="3" type="ORF">SAMN05421780_10393</name>
</gene>
<evidence type="ECO:0000256" key="1">
    <source>
        <dbReference type="SAM" id="SignalP"/>
    </source>
</evidence>
<name>A0A1I1GTL7_9BACT</name>
<dbReference type="Pfam" id="PF19647">
    <property type="entry name" value="Septknot"/>
    <property type="match status" value="1"/>
</dbReference>
<proteinExistence type="predicted"/>
<dbReference type="InterPro" id="IPR046148">
    <property type="entry name" value="Septknot"/>
</dbReference>